<evidence type="ECO:0000313" key="1">
    <source>
        <dbReference type="EMBL" id="CEK47846.1"/>
    </source>
</evidence>
<dbReference type="AlphaFoldDB" id="A0A0B6XWF0"/>
<accession>A0A0B6XWF0</accession>
<name>A0A0B6XWF0_9EUPU</name>
<sequence length="52" mass="6010">MEFVHRVLERILTIFPNDDESSLVKAVIKAVSTGGDNYECILKKAIHFYRNQ</sequence>
<feature type="non-terminal residue" evidence="1">
    <location>
        <position position="52"/>
    </location>
</feature>
<protein>
    <submittedName>
        <fullName evidence="1">Uncharacterized protein</fullName>
    </submittedName>
</protein>
<gene>
    <name evidence="1" type="primary">ORF2426</name>
</gene>
<reference evidence="1" key="1">
    <citation type="submission" date="2014-12" db="EMBL/GenBank/DDBJ databases">
        <title>Insight into the proteome of Arion vulgaris.</title>
        <authorList>
            <person name="Aradska J."/>
            <person name="Bulat T."/>
            <person name="Smidak R."/>
            <person name="Sarate P."/>
            <person name="Gangsoo J."/>
            <person name="Sialana F."/>
            <person name="Bilban M."/>
            <person name="Lubec G."/>
        </authorList>
    </citation>
    <scope>NUCLEOTIDE SEQUENCE</scope>
    <source>
        <tissue evidence="1">Skin</tissue>
    </source>
</reference>
<proteinExistence type="predicted"/>
<organism evidence="1">
    <name type="scientific">Arion vulgaris</name>
    <dbReference type="NCBI Taxonomy" id="1028688"/>
    <lineage>
        <taxon>Eukaryota</taxon>
        <taxon>Metazoa</taxon>
        <taxon>Spiralia</taxon>
        <taxon>Lophotrochozoa</taxon>
        <taxon>Mollusca</taxon>
        <taxon>Gastropoda</taxon>
        <taxon>Heterobranchia</taxon>
        <taxon>Euthyneura</taxon>
        <taxon>Panpulmonata</taxon>
        <taxon>Eupulmonata</taxon>
        <taxon>Stylommatophora</taxon>
        <taxon>Helicina</taxon>
        <taxon>Arionoidea</taxon>
        <taxon>Arionidae</taxon>
        <taxon>Arion</taxon>
    </lineage>
</organism>
<dbReference type="EMBL" id="HACG01000981">
    <property type="protein sequence ID" value="CEK47846.1"/>
    <property type="molecule type" value="Transcribed_RNA"/>
</dbReference>